<dbReference type="FunFam" id="3.40.190.10:FF:000060">
    <property type="entry name" value="Glutamate receptor ionotropic, kainate 1"/>
    <property type="match status" value="1"/>
</dbReference>
<evidence type="ECO:0000259" key="22">
    <source>
        <dbReference type="SMART" id="SM00918"/>
    </source>
</evidence>
<feature type="domain" description="Ionotropic glutamate receptor C-terminal" evidence="21">
    <location>
        <begin position="673"/>
        <end position="1028"/>
    </location>
</feature>
<evidence type="ECO:0000313" key="23">
    <source>
        <dbReference type="EnsemblMetazoa" id="GPPI033780-PA"/>
    </source>
</evidence>
<evidence type="ECO:0000256" key="16">
    <source>
        <dbReference type="PIRSR" id="PIRSR601508-1"/>
    </source>
</evidence>
<evidence type="ECO:0000256" key="10">
    <source>
        <dbReference type="ARBA" id="ARBA00023170"/>
    </source>
</evidence>
<keyword evidence="14" id="KW-0407">Ion channel</keyword>
<dbReference type="SUPFAM" id="SSF53822">
    <property type="entry name" value="Periplasmic binding protein-like I"/>
    <property type="match status" value="1"/>
</dbReference>
<keyword evidence="2" id="KW-0813">Transport</keyword>
<dbReference type="SMART" id="SM00079">
    <property type="entry name" value="PBPe"/>
    <property type="match status" value="1"/>
</dbReference>
<feature type="transmembrane region" description="Helical" evidence="20">
    <location>
        <begin position="806"/>
        <end position="825"/>
    </location>
</feature>
<comment type="subcellular location">
    <subcellularLocation>
        <location evidence="15">Postsynaptic cell membrane</location>
        <topology evidence="15">Multi-pass membrane protein</topology>
    </subcellularLocation>
</comment>
<evidence type="ECO:0000256" key="4">
    <source>
        <dbReference type="ARBA" id="ARBA00022692"/>
    </source>
</evidence>
<dbReference type="InterPro" id="IPR001508">
    <property type="entry name" value="Iono_Glu_rcpt_met"/>
</dbReference>
<feature type="binding site" evidence="16">
    <location>
        <position position="915"/>
    </location>
    <ligand>
        <name>L-glutamate</name>
        <dbReference type="ChEBI" id="CHEBI:29985"/>
    </ligand>
</feature>
<dbReference type="GO" id="GO:0045211">
    <property type="term" value="C:postsynaptic membrane"/>
    <property type="evidence" value="ECO:0007669"/>
    <property type="project" value="UniProtKB-SubCell"/>
</dbReference>
<reference evidence="23" key="2">
    <citation type="submission" date="2020-05" db="UniProtKB">
        <authorList>
            <consortium name="EnsemblMetazoa"/>
        </authorList>
    </citation>
    <scope>IDENTIFICATION</scope>
    <source>
        <strain evidence="23">IAEA</strain>
    </source>
</reference>
<feature type="compositionally biased region" description="Polar residues" evidence="19">
    <location>
        <begin position="1142"/>
        <end position="1153"/>
    </location>
</feature>
<feature type="site" description="Interaction with the cone snail toxin Con-ikot-ikot" evidence="17">
    <location>
        <position position="921"/>
    </location>
</feature>
<dbReference type="CDD" id="cd13714">
    <property type="entry name" value="PBP2_iGluR_Kainate"/>
    <property type="match status" value="1"/>
</dbReference>
<dbReference type="Pfam" id="PF00060">
    <property type="entry name" value="Lig_chan"/>
    <property type="match status" value="1"/>
</dbReference>
<feature type="compositionally biased region" description="Low complexity" evidence="19">
    <location>
        <begin position="1114"/>
        <end position="1132"/>
    </location>
</feature>
<name>A0A1B0BLE5_9MUSC</name>
<keyword evidence="7" id="KW-0770">Synapse</keyword>
<dbReference type="PANTHER" id="PTHR18966">
    <property type="entry name" value="IONOTROPIC GLUTAMATE RECEPTOR"/>
    <property type="match status" value="1"/>
</dbReference>
<feature type="domain" description="Ionotropic glutamate receptor L-glutamate and glycine-binding" evidence="22">
    <location>
        <begin position="683"/>
        <end position="750"/>
    </location>
</feature>
<evidence type="ECO:0000256" key="1">
    <source>
        <dbReference type="ARBA" id="ARBA00008685"/>
    </source>
</evidence>
<proteinExistence type="inferred from homology"/>
<sequence length="1255" mass="143335">MSQDMFLLDCPTYEDYLDTFITRNDYRFIRNIRFCRMLVELGYRSSTEIYTPEQFVLHKAAAQESLWPTKKSTIFFSDHLKSLDPVLRELAIRERPNIQKMLSTIIFLKHRLKSGFEISGYIDYEHSLRRANLHAEDYIDWGGVFEERVVLKPKRSHLSYFDWHKGHVYYNNSDNYAVVHDVEYGLIFMHKGDHKKICVDISRELYSKNCTTTMYFSEKYGHTFVVKTHKRETMFSYSLIINFLCLLRLVHGQKPQYSIALFQLGAIFETGSDDLAIAFHTAIERANIYERSFELLPIIVYVDTEDSFLMEKTACNLISEEGVIAIISPVSGGSDIIASIANTLDIPHLEYDWSPSEALDKKQHMAMTLNVHPDNLDLTRGLADIVQSFGWRSYTIAYESYTGKPITKLILTNPSIDLSFATELQQLQDILQIGERNSNPTTMFQLADDFDYKPMLKSIKMSTDNCLILHCSTEKIVEVLKQAKELKMLGEYQSIFIPNLDTHTIDMPDILTVGANISTVRIMDPTDFHVKNIVHDWEEHEKREKRYFRVDPDRAKTNMILLNDAIWIFVKGLAELLQEEELQLPKVECRRNRSWPMGRRIIEFMKARSDEVATGRVDFNQYGQRSFFTLRFLGLTQIGFQELATWDPVNGLLAKESDDLSDKLLGQKMQNKTFIITSRIGAPFLMLREAEEGEILQGNARYEGYSMDLIDAIAKKLEFKYEFQLAPDGRYGSYNKDTKQWDGLVRQILDGNADLGICDLTMTSSRRTAVDFTPPFMTLGISILYAKPEVPPANYFSFLSPFSVDVWMYMATGFLAVSLLLFILARMAPADWENPHPCKEPEELENVWTMTNTTWAASTRLATGIWWFFALMMLNSYTANLAAFLTMSRMGSSIKSAEDLAAQTKIKYGAVVGGSTMGFFKHSNFTTYQRMWAAMDSNPTVFTKSNNEGAERVLKGKRLYAFLMESTTLEYIVERQCDLMQVGGWLDYKTYGIAMPFNSPYRKQISGAVLKLGEAGTLSALKRKWWKEMHGGGNCTVAEAASSSTPELKLVNVGGVFLVLGIGLLCSIVIGLVEFLWNLKTVAIEEKISLKEALKLETMFALKVWITTKPVRGSSENSSKSSSSSSSSSPSTHSKKSRRLSISHSMRSLKSSIHETMQTAVGAKMRKIGSMFSLKSVHSGKPEIEIEPPSEVDDKVDKEEKATQIEMENSQEHRHRHHHKQSHRNHLHPDDIEQDIQRELHRRDSKASGKAHFNV</sequence>
<dbReference type="EnsemblMetazoa" id="GPPI033780-RA">
    <property type="protein sequence ID" value="GPPI033780-PA"/>
    <property type="gene ID" value="GPPI033780"/>
</dbReference>
<dbReference type="Pfam" id="PF14713">
    <property type="entry name" value="DUF4464"/>
    <property type="match status" value="1"/>
</dbReference>
<evidence type="ECO:0000256" key="6">
    <source>
        <dbReference type="ARBA" id="ARBA00022989"/>
    </source>
</evidence>
<comment type="similarity">
    <text evidence="1">Belongs to the glutamate-gated ion channel (TC 1.A.10.1) family.</text>
</comment>
<keyword evidence="13" id="KW-1071">Ligand-gated ion channel</keyword>
<dbReference type="FunFam" id="3.40.190.10:FF:000147">
    <property type="entry name" value="Uncharacterized protein, isoform C"/>
    <property type="match status" value="1"/>
</dbReference>
<keyword evidence="8" id="KW-0406">Ion transport</keyword>
<dbReference type="Gene3D" id="3.40.190.10">
    <property type="entry name" value="Periplasmic binding protein-like II"/>
    <property type="match status" value="2"/>
</dbReference>
<evidence type="ECO:0000256" key="13">
    <source>
        <dbReference type="ARBA" id="ARBA00023286"/>
    </source>
</evidence>
<reference evidence="24" key="1">
    <citation type="submission" date="2015-01" db="EMBL/GenBank/DDBJ databases">
        <authorList>
            <person name="Aksoy S."/>
            <person name="Warren W."/>
            <person name="Wilson R.K."/>
        </authorList>
    </citation>
    <scope>NUCLEOTIDE SEQUENCE [LARGE SCALE GENOMIC DNA]</scope>
    <source>
        <strain evidence="24">IAEA</strain>
    </source>
</reference>
<dbReference type="SMART" id="SM00918">
    <property type="entry name" value="Lig_chan-Glu_bd"/>
    <property type="match status" value="1"/>
</dbReference>
<keyword evidence="24" id="KW-1185">Reference proteome</keyword>
<evidence type="ECO:0000256" key="18">
    <source>
        <dbReference type="PIRSR" id="PIRSR601508-3"/>
    </source>
</evidence>
<accession>A0A1B0BLE5</accession>
<dbReference type="InterPro" id="IPR019594">
    <property type="entry name" value="Glu/Gly-bd"/>
</dbReference>
<feature type="binding site" evidence="16">
    <location>
        <position position="766"/>
    </location>
    <ligand>
        <name>L-glutamate</name>
        <dbReference type="ChEBI" id="CHEBI:29985"/>
    </ligand>
</feature>
<keyword evidence="12" id="KW-0628">Postsynaptic cell membrane</keyword>
<dbReference type="EMBL" id="JXJN01016307">
    <property type="status" value="NOT_ANNOTATED_CDS"/>
    <property type="molecule type" value="Genomic_DNA"/>
</dbReference>
<evidence type="ECO:0000313" key="24">
    <source>
        <dbReference type="Proteomes" id="UP000092460"/>
    </source>
</evidence>
<dbReference type="Gene3D" id="3.40.50.2300">
    <property type="match status" value="2"/>
</dbReference>
<dbReference type="InterPro" id="IPR015683">
    <property type="entry name" value="Ionotropic_Glu_rcpt"/>
</dbReference>
<dbReference type="SUPFAM" id="SSF53850">
    <property type="entry name" value="Periplasmic binding protein-like II"/>
    <property type="match status" value="1"/>
</dbReference>
<keyword evidence="5" id="KW-0732">Signal</keyword>
<dbReference type="PRINTS" id="PR00177">
    <property type="entry name" value="NMDARECEPTOR"/>
</dbReference>
<keyword evidence="18" id="KW-1015">Disulfide bond</keyword>
<evidence type="ECO:0000256" key="5">
    <source>
        <dbReference type="ARBA" id="ARBA00022729"/>
    </source>
</evidence>
<evidence type="ECO:0000256" key="14">
    <source>
        <dbReference type="ARBA" id="ARBA00023303"/>
    </source>
</evidence>
<dbReference type="Proteomes" id="UP000092460">
    <property type="component" value="Unassembled WGS sequence"/>
</dbReference>
<organism evidence="23 24">
    <name type="scientific">Glossina palpalis gambiensis</name>
    <dbReference type="NCBI Taxonomy" id="67801"/>
    <lineage>
        <taxon>Eukaryota</taxon>
        <taxon>Metazoa</taxon>
        <taxon>Ecdysozoa</taxon>
        <taxon>Arthropoda</taxon>
        <taxon>Hexapoda</taxon>
        <taxon>Insecta</taxon>
        <taxon>Pterygota</taxon>
        <taxon>Neoptera</taxon>
        <taxon>Endopterygota</taxon>
        <taxon>Diptera</taxon>
        <taxon>Brachycera</taxon>
        <taxon>Muscomorpha</taxon>
        <taxon>Hippoboscoidea</taxon>
        <taxon>Glossinidae</taxon>
        <taxon>Glossina</taxon>
    </lineage>
</organism>
<keyword evidence="9 20" id="KW-0472">Membrane</keyword>
<dbReference type="VEuPathDB" id="VectorBase:GPPI033780"/>
<evidence type="ECO:0000256" key="2">
    <source>
        <dbReference type="ARBA" id="ARBA00022448"/>
    </source>
</evidence>
<evidence type="ECO:0000256" key="19">
    <source>
        <dbReference type="SAM" id="MobiDB-lite"/>
    </source>
</evidence>
<evidence type="ECO:0000259" key="21">
    <source>
        <dbReference type="SMART" id="SM00079"/>
    </source>
</evidence>
<feature type="binding site" evidence="16">
    <location>
        <position position="916"/>
    </location>
    <ligand>
        <name>L-glutamate</name>
        <dbReference type="ChEBI" id="CHEBI:29985"/>
    </ligand>
</feature>
<evidence type="ECO:0000256" key="15">
    <source>
        <dbReference type="ARBA" id="ARBA00034104"/>
    </source>
</evidence>
<dbReference type="GO" id="GO:0015276">
    <property type="term" value="F:ligand-gated monoatomic ion channel activity"/>
    <property type="evidence" value="ECO:0007669"/>
    <property type="project" value="InterPro"/>
</dbReference>
<dbReference type="AlphaFoldDB" id="A0A1B0BLE5"/>
<dbReference type="InterPro" id="IPR001320">
    <property type="entry name" value="Iontro_rcpt_C"/>
</dbReference>
<dbReference type="Pfam" id="PF10613">
    <property type="entry name" value="Lig_chan-Glu_bd"/>
    <property type="match status" value="1"/>
</dbReference>
<keyword evidence="11" id="KW-0325">Glycoprotein</keyword>
<keyword evidence="4 20" id="KW-0812">Transmembrane</keyword>
<feature type="site" description="Interaction with the cone snail toxin Con-ikot-ikot" evidence="17">
    <location>
        <position position="1011"/>
    </location>
</feature>
<keyword evidence="6 20" id="KW-1133">Transmembrane helix</keyword>
<feature type="site" description="Crucial to convey clamshell closure to channel opening" evidence="17">
    <location>
        <position position="894"/>
    </location>
</feature>
<feature type="binding site" evidence="16">
    <location>
        <position position="761"/>
    </location>
    <ligand>
        <name>L-glutamate</name>
        <dbReference type="ChEBI" id="CHEBI:29985"/>
    </ligand>
</feature>
<dbReference type="InterPro" id="IPR001828">
    <property type="entry name" value="ANF_lig-bd_rcpt"/>
</dbReference>
<dbReference type="InterPro" id="IPR027887">
    <property type="entry name" value="DUF4464"/>
</dbReference>
<protein>
    <submittedName>
        <fullName evidence="23">Uncharacterized protein</fullName>
    </submittedName>
</protein>
<dbReference type="Pfam" id="PF01094">
    <property type="entry name" value="ANF_receptor"/>
    <property type="match status" value="1"/>
</dbReference>
<evidence type="ECO:0000256" key="9">
    <source>
        <dbReference type="ARBA" id="ARBA00023136"/>
    </source>
</evidence>
<dbReference type="STRING" id="67801.A0A1B0BLE5"/>
<keyword evidence="3" id="KW-1003">Cell membrane</keyword>
<feature type="compositionally biased region" description="Basic and acidic residues" evidence="19">
    <location>
        <begin position="1227"/>
        <end position="1247"/>
    </location>
</feature>
<feature type="region of interest" description="Disordered" evidence="19">
    <location>
        <begin position="1178"/>
        <end position="1255"/>
    </location>
</feature>
<evidence type="ECO:0000256" key="8">
    <source>
        <dbReference type="ARBA" id="ARBA00023065"/>
    </source>
</evidence>
<feature type="compositionally biased region" description="Basic residues" evidence="19">
    <location>
        <begin position="1213"/>
        <end position="1226"/>
    </location>
</feature>
<feature type="binding site" evidence="16">
    <location>
        <position position="965"/>
    </location>
    <ligand>
        <name>L-glutamate</name>
        <dbReference type="ChEBI" id="CHEBI:29985"/>
    </ligand>
</feature>
<evidence type="ECO:0000256" key="3">
    <source>
        <dbReference type="ARBA" id="ARBA00022475"/>
    </source>
</evidence>
<feature type="disulfide bond" evidence="18">
    <location>
        <begin position="977"/>
        <end position="1035"/>
    </location>
</feature>
<evidence type="ECO:0000256" key="7">
    <source>
        <dbReference type="ARBA" id="ARBA00023018"/>
    </source>
</evidence>
<dbReference type="CDD" id="cd06382">
    <property type="entry name" value="PBP1_iGluR_Kainate"/>
    <property type="match status" value="1"/>
</dbReference>
<evidence type="ECO:0000256" key="12">
    <source>
        <dbReference type="ARBA" id="ARBA00023257"/>
    </source>
</evidence>
<feature type="compositionally biased region" description="Basic and acidic residues" evidence="19">
    <location>
        <begin position="1192"/>
        <end position="1203"/>
    </location>
</feature>
<dbReference type="InterPro" id="IPR028082">
    <property type="entry name" value="Peripla_BP_I"/>
</dbReference>
<evidence type="ECO:0000256" key="17">
    <source>
        <dbReference type="PIRSR" id="PIRSR601508-2"/>
    </source>
</evidence>
<dbReference type="GO" id="GO:0038023">
    <property type="term" value="F:signaling receptor activity"/>
    <property type="evidence" value="ECO:0007669"/>
    <property type="project" value="InterPro"/>
</dbReference>
<feature type="region of interest" description="Disordered" evidence="19">
    <location>
        <begin position="1112"/>
        <end position="1153"/>
    </location>
</feature>
<feature type="transmembrane region" description="Helical" evidence="20">
    <location>
        <begin position="865"/>
        <end position="885"/>
    </location>
</feature>
<evidence type="ECO:0000256" key="20">
    <source>
        <dbReference type="SAM" id="Phobius"/>
    </source>
</evidence>
<keyword evidence="10" id="KW-0675">Receptor</keyword>
<feature type="transmembrane region" description="Helical" evidence="20">
    <location>
        <begin position="1050"/>
        <end position="1077"/>
    </location>
</feature>
<evidence type="ECO:0000256" key="11">
    <source>
        <dbReference type="ARBA" id="ARBA00023180"/>
    </source>
</evidence>